<feature type="region of interest" description="Disordered" evidence="3">
    <location>
        <begin position="31"/>
        <end position="76"/>
    </location>
</feature>
<dbReference type="InParanoid" id="A0A0D2WTC4"/>
<dbReference type="PANTHER" id="PTHR43080">
    <property type="entry name" value="CBS DOMAIN-CONTAINING PROTEIN CBSX3, MITOCHONDRIAL"/>
    <property type="match status" value="1"/>
</dbReference>
<evidence type="ECO:0000313" key="6">
    <source>
        <dbReference type="Proteomes" id="UP000008743"/>
    </source>
</evidence>
<dbReference type="SMART" id="SM00116">
    <property type="entry name" value="CBS"/>
    <property type="match status" value="2"/>
</dbReference>
<dbReference type="PANTHER" id="PTHR43080:SF2">
    <property type="entry name" value="CBS DOMAIN-CONTAINING PROTEIN"/>
    <property type="match status" value="1"/>
</dbReference>
<dbReference type="OrthoDB" id="418595at2759"/>
<dbReference type="RefSeq" id="XP_004345677.2">
    <property type="nucleotide sequence ID" value="XM_004345627.2"/>
</dbReference>
<reference evidence="6" key="1">
    <citation type="submission" date="2011-02" db="EMBL/GenBank/DDBJ databases">
        <title>The Genome Sequence of Capsaspora owczarzaki ATCC 30864.</title>
        <authorList>
            <person name="Russ C."/>
            <person name="Cuomo C."/>
            <person name="Burger G."/>
            <person name="Gray M.W."/>
            <person name="Holland P.W.H."/>
            <person name="King N."/>
            <person name="Lang F.B.F."/>
            <person name="Roger A.J."/>
            <person name="Ruiz-Trillo I."/>
            <person name="Young S.K."/>
            <person name="Zeng Q."/>
            <person name="Gargeya S."/>
            <person name="Alvarado L."/>
            <person name="Berlin A."/>
            <person name="Chapman S.B."/>
            <person name="Chen Z."/>
            <person name="Freedman E."/>
            <person name="Gellesch M."/>
            <person name="Goldberg J."/>
            <person name="Griggs A."/>
            <person name="Gujja S."/>
            <person name="Heilman E."/>
            <person name="Heiman D."/>
            <person name="Howarth C."/>
            <person name="Mehta T."/>
            <person name="Neiman D."/>
            <person name="Pearson M."/>
            <person name="Roberts A."/>
            <person name="Saif S."/>
            <person name="Shea T."/>
            <person name="Shenoy N."/>
            <person name="Sisk P."/>
            <person name="Stolte C."/>
            <person name="Sykes S."/>
            <person name="White J."/>
            <person name="Yandava C."/>
            <person name="Haas B."/>
            <person name="Nusbaum C."/>
            <person name="Birren B."/>
        </authorList>
    </citation>
    <scope>NUCLEOTIDE SEQUENCE</scope>
    <source>
        <strain evidence="6">ATCC 30864</strain>
    </source>
</reference>
<evidence type="ECO:0000256" key="1">
    <source>
        <dbReference type="ARBA" id="ARBA00023122"/>
    </source>
</evidence>
<keyword evidence="1 2" id="KW-0129">CBS domain</keyword>
<dbReference type="InterPro" id="IPR051257">
    <property type="entry name" value="Diverse_CBS-Domain"/>
</dbReference>
<dbReference type="Proteomes" id="UP000008743">
    <property type="component" value="Unassembled WGS sequence"/>
</dbReference>
<sequence length="424" mass="46204">MLLSTRCGIRQMALPSTQALMASAMRLAHKSHATPNVKSKSELDRLHDEQVGSKGEDTAMYPEFQPPPRSSDAANLKRDAGTRGINAAAERFLTGRMASDLLADKAERLRTLGVVSMRETDTALDAVQRMAELNLGSVIVVPSKIGGAEGQPTSGALGPKDTSVSAMGVFTEAHYVKSVLLKGLNPARVTLGEVAARGITCVSANVPIEQVMQRFIDTRVRNLPVIATADTTDSKVSPHSLPRVVGILSMGDLHRSLVMRLNDFPFMESVLVRDVLALPESGLKFGVVDHTLDELRIDHNKSASHALELMIKHRTHVCFVHQASSFLGLLSMRSCIRAAAAGRDLKSVKVESLMETDITVVTPEFPLVQAMKALVQIERFVLPVSTYIGDTFDADMRLAGVVSVLDVLNMFHFKYHALRMAHHR</sequence>
<dbReference type="InterPro" id="IPR000644">
    <property type="entry name" value="CBS_dom"/>
</dbReference>
<organism evidence="5 6">
    <name type="scientific">Capsaspora owczarzaki (strain ATCC 30864)</name>
    <dbReference type="NCBI Taxonomy" id="595528"/>
    <lineage>
        <taxon>Eukaryota</taxon>
        <taxon>Filasterea</taxon>
        <taxon>Capsaspora</taxon>
    </lineage>
</organism>
<evidence type="ECO:0000313" key="5">
    <source>
        <dbReference type="EMBL" id="KJE95660.1"/>
    </source>
</evidence>
<dbReference type="Pfam" id="PF00571">
    <property type="entry name" value="CBS"/>
    <property type="match status" value="2"/>
</dbReference>
<feature type="compositionally biased region" description="Basic and acidic residues" evidence="3">
    <location>
        <begin position="39"/>
        <end position="57"/>
    </location>
</feature>
<name>A0A0D2WTC4_CAPO3</name>
<evidence type="ECO:0000256" key="2">
    <source>
        <dbReference type="PROSITE-ProRule" id="PRU00703"/>
    </source>
</evidence>
<proteinExistence type="predicted"/>
<protein>
    <recommendedName>
        <fullName evidence="4">CBS domain-containing protein</fullName>
    </recommendedName>
</protein>
<dbReference type="PhylomeDB" id="A0A0D2WTC4"/>
<gene>
    <name evidence="5" type="ORF">CAOG_006087</name>
</gene>
<evidence type="ECO:0000256" key="3">
    <source>
        <dbReference type="SAM" id="MobiDB-lite"/>
    </source>
</evidence>
<evidence type="ECO:0000259" key="4">
    <source>
        <dbReference type="PROSITE" id="PS51371"/>
    </source>
</evidence>
<dbReference type="InterPro" id="IPR046342">
    <property type="entry name" value="CBS_dom_sf"/>
</dbReference>
<accession>A0A0D2WTC4</accession>
<keyword evidence="6" id="KW-1185">Reference proteome</keyword>
<dbReference type="EMBL" id="KE346369">
    <property type="protein sequence ID" value="KJE95660.1"/>
    <property type="molecule type" value="Genomic_DNA"/>
</dbReference>
<dbReference type="AlphaFoldDB" id="A0A0D2WTC4"/>
<dbReference type="CDD" id="cd02205">
    <property type="entry name" value="CBS_pair_SF"/>
    <property type="match status" value="1"/>
</dbReference>
<dbReference type="Gene3D" id="3.10.580.10">
    <property type="entry name" value="CBS-domain"/>
    <property type="match status" value="2"/>
</dbReference>
<dbReference type="SUPFAM" id="SSF54631">
    <property type="entry name" value="CBS-domain pair"/>
    <property type="match status" value="2"/>
</dbReference>
<feature type="domain" description="CBS" evidence="4">
    <location>
        <begin position="195"/>
        <end position="264"/>
    </location>
</feature>
<dbReference type="PROSITE" id="PS51371">
    <property type="entry name" value="CBS"/>
    <property type="match status" value="1"/>
</dbReference>